<evidence type="ECO:0000256" key="1">
    <source>
        <dbReference type="SAM" id="MobiDB-lite"/>
    </source>
</evidence>
<dbReference type="VEuPathDB" id="TriTrypDB:BSAL_48815"/>
<dbReference type="EMBL" id="CYKH01002252">
    <property type="protein sequence ID" value="CUI15639.1"/>
    <property type="molecule type" value="Genomic_DNA"/>
</dbReference>
<reference evidence="3" key="1">
    <citation type="submission" date="2015-09" db="EMBL/GenBank/DDBJ databases">
        <authorList>
            <consortium name="Pathogen Informatics"/>
        </authorList>
    </citation>
    <scope>NUCLEOTIDE SEQUENCE [LARGE SCALE GENOMIC DNA]</scope>
    <source>
        <strain evidence="3">Lake Konstanz</strain>
    </source>
</reference>
<dbReference type="AlphaFoldDB" id="A0A0S4KPS4"/>
<evidence type="ECO:0000313" key="2">
    <source>
        <dbReference type="EMBL" id="CUI15639.1"/>
    </source>
</evidence>
<accession>A0A0S4KPS4</accession>
<protein>
    <submittedName>
        <fullName evidence="2">Uncharacterized protein</fullName>
    </submittedName>
</protein>
<gene>
    <name evidence="2" type="ORF">BSAL_48815</name>
</gene>
<dbReference type="Proteomes" id="UP000051952">
    <property type="component" value="Unassembled WGS sequence"/>
</dbReference>
<feature type="compositionally biased region" description="Polar residues" evidence="1">
    <location>
        <begin position="9"/>
        <end position="21"/>
    </location>
</feature>
<organism evidence="2 3">
    <name type="scientific">Bodo saltans</name>
    <name type="common">Flagellated protozoan</name>
    <dbReference type="NCBI Taxonomy" id="75058"/>
    <lineage>
        <taxon>Eukaryota</taxon>
        <taxon>Discoba</taxon>
        <taxon>Euglenozoa</taxon>
        <taxon>Kinetoplastea</taxon>
        <taxon>Metakinetoplastina</taxon>
        <taxon>Eubodonida</taxon>
        <taxon>Bodonidae</taxon>
        <taxon>Bodo</taxon>
    </lineage>
</organism>
<sequence length="155" mass="17996">MGRRKSAPHISSNSPTMTGFKSSPAAAEICPNNRQHPSESYHPLLHLLRMLLVEAMRQKKIQCSGSTESYLNLLYQLDFLWGHLEGEAIEKYEFLRNRLSLVYLWKSEDFLGNDNFTRCIMNPPLHMADVFRDKRMRLLSTLRPDKLFVDAIDIL</sequence>
<keyword evidence="3" id="KW-1185">Reference proteome</keyword>
<feature type="region of interest" description="Disordered" evidence="1">
    <location>
        <begin position="1"/>
        <end position="24"/>
    </location>
</feature>
<name>A0A0S4KPS4_BODSA</name>
<evidence type="ECO:0000313" key="3">
    <source>
        <dbReference type="Proteomes" id="UP000051952"/>
    </source>
</evidence>
<proteinExistence type="predicted"/>